<dbReference type="AlphaFoldDB" id="A0A1B2HFV8"/>
<dbReference type="GO" id="GO:0016887">
    <property type="term" value="F:ATP hydrolysis activity"/>
    <property type="evidence" value="ECO:0007669"/>
    <property type="project" value="InterPro"/>
</dbReference>
<dbReference type="InterPro" id="IPR027417">
    <property type="entry name" value="P-loop_NTPase"/>
</dbReference>
<dbReference type="EMBL" id="CP016793">
    <property type="protein sequence ID" value="ANZ36613.1"/>
    <property type="molecule type" value="Genomic_DNA"/>
</dbReference>
<dbReference type="SUPFAM" id="SSF46894">
    <property type="entry name" value="C-terminal effector domain of the bipartite response regulators"/>
    <property type="match status" value="1"/>
</dbReference>
<evidence type="ECO:0000256" key="2">
    <source>
        <dbReference type="SAM" id="MobiDB-lite"/>
    </source>
</evidence>
<feature type="region of interest" description="Disordered" evidence="2">
    <location>
        <begin position="802"/>
        <end position="826"/>
    </location>
</feature>
<dbReference type="RefSeq" id="WP_065915014.1">
    <property type="nucleotide sequence ID" value="NZ_CP016793.1"/>
</dbReference>
<dbReference type="Gene3D" id="1.10.10.10">
    <property type="entry name" value="Winged helix-like DNA-binding domain superfamily/Winged helix DNA-binding domain"/>
    <property type="match status" value="1"/>
</dbReference>
<evidence type="ECO:0000256" key="1">
    <source>
        <dbReference type="PROSITE-ProRule" id="PRU00339"/>
    </source>
</evidence>
<dbReference type="InterPro" id="IPR003593">
    <property type="entry name" value="AAA+_ATPase"/>
</dbReference>
<dbReference type="PANTHER" id="PTHR47691:SF3">
    <property type="entry name" value="HTH-TYPE TRANSCRIPTIONAL REGULATOR RV0890C-RELATED"/>
    <property type="match status" value="1"/>
</dbReference>
<organism evidence="4 5">
    <name type="scientific">Lentzea guizhouensis</name>
    <dbReference type="NCBI Taxonomy" id="1586287"/>
    <lineage>
        <taxon>Bacteria</taxon>
        <taxon>Bacillati</taxon>
        <taxon>Actinomycetota</taxon>
        <taxon>Actinomycetes</taxon>
        <taxon>Pseudonocardiales</taxon>
        <taxon>Pseudonocardiaceae</taxon>
        <taxon>Lentzea</taxon>
    </lineage>
</organism>
<dbReference type="SUPFAM" id="SSF48452">
    <property type="entry name" value="TPR-like"/>
    <property type="match status" value="2"/>
</dbReference>
<name>A0A1B2HFV8_9PSEU</name>
<dbReference type="InterPro" id="IPR019734">
    <property type="entry name" value="TPR_rpt"/>
</dbReference>
<protein>
    <recommendedName>
        <fullName evidence="3">AAA+ ATPase domain-containing protein</fullName>
    </recommendedName>
</protein>
<dbReference type="InterPro" id="IPR011990">
    <property type="entry name" value="TPR-like_helical_dom_sf"/>
</dbReference>
<dbReference type="GO" id="GO:0006355">
    <property type="term" value="P:regulation of DNA-templated transcription"/>
    <property type="evidence" value="ECO:0007669"/>
    <property type="project" value="InterPro"/>
</dbReference>
<evidence type="ECO:0000313" key="5">
    <source>
        <dbReference type="Proteomes" id="UP000093053"/>
    </source>
</evidence>
<dbReference type="GO" id="GO:0003677">
    <property type="term" value="F:DNA binding"/>
    <property type="evidence" value="ECO:0007669"/>
    <property type="project" value="InterPro"/>
</dbReference>
<dbReference type="InterPro" id="IPR049945">
    <property type="entry name" value="AAA_22"/>
</dbReference>
<dbReference type="OrthoDB" id="3653869at2"/>
<dbReference type="Gene3D" id="3.40.50.300">
    <property type="entry name" value="P-loop containing nucleotide triphosphate hydrolases"/>
    <property type="match status" value="1"/>
</dbReference>
<keyword evidence="5" id="KW-1185">Reference proteome</keyword>
<dbReference type="KEGG" id="led:BBK82_11600"/>
<evidence type="ECO:0000313" key="4">
    <source>
        <dbReference type="EMBL" id="ANZ36613.1"/>
    </source>
</evidence>
<dbReference type="Pfam" id="PF13401">
    <property type="entry name" value="AAA_22"/>
    <property type="match status" value="1"/>
</dbReference>
<evidence type="ECO:0000259" key="3">
    <source>
        <dbReference type="SMART" id="SM00382"/>
    </source>
</evidence>
<dbReference type="Proteomes" id="UP000093053">
    <property type="component" value="Chromosome"/>
</dbReference>
<dbReference type="PANTHER" id="PTHR47691">
    <property type="entry name" value="REGULATOR-RELATED"/>
    <property type="match status" value="1"/>
</dbReference>
<dbReference type="InterPro" id="IPR016032">
    <property type="entry name" value="Sig_transdc_resp-reg_C-effctor"/>
</dbReference>
<accession>A0A1B2HFV8</accession>
<dbReference type="InterPro" id="IPR036388">
    <property type="entry name" value="WH-like_DNA-bd_sf"/>
</dbReference>
<dbReference type="Gene3D" id="1.25.40.10">
    <property type="entry name" value="Tetratricopeptide repeat domain"/>
    <property type="match status" value="2"/>
</dbReference>
<reference evidence="4 5" key="1">
    <citation type="submission" date="2016-07" db="EMBL/GenBank/DDBJ databases">
        <title>Complete genome sequence of the Lentzea guizhouensis DHS C013.</title>
        <authorList>
            <person name="Cao C."/>
        </authorList>
    </citation>
    <scope>NUCLEOTIDE SEQUENCE [LARGE SCALE GENOMIC DNA]</scope>
    <source>
        <strain evidence="4 5">DHS C013</strain>
    </source>
</reference>
<dbReference type="SUPFAM" id="SSF52540">
    <property type="entry name" value="P-loop containing nucleoside triphosphate hydrolases"/>
    <property type="match status" value="1"/>
</dbReference>
<keyword evidence="1" id="KW-0802">TPR repeat</keyword>
<dbReference type="SMART" id="SM00028">
    <property type="entry name" value="TPR"/>
    <property type="match status" value="4"/>
</dbReference>
<dbReference type="PROSITE" id="PS50005">
    <property type="entry name" value="TPR"/>
    <property type="match status" value="1"/>
</dbReference>
<gene>
    <name evidence="4" type="ORF">BBK82_11600</name>
</gene>
<dbReference type="PRINTS" id="PR00364">
    <property type="entry name" value="DISEASERSIST"/>
</dbReference>
<feature type="repeat" description="TPR" evidence="1">
    <location>
        <begin position="484"/>
        <end position="517"/>
    </location>
</feature>
<feature type="domain" description="AAA+ ATPase" evidence="3">
    <location>
        <begin position="94"/>
        <end position="232"/>
    </location>
</feature>
<dbReference type="STRING" id="1586287.BBK82_11600"/>
<dbReference type="SMART" id="SM00382">
    <property type="entry name" value="AAA"/>
    <property type="match status" value="1"/>
</dbReference>
<dbReference type="Pfam" id="PF13424">
    <property type="entry name" value="TPR_12"/>
    <property type="match status" value="3"/>
</dbReference>
<proteinExistence type="predicted"/>
<sequence>MTKIDLLRAALAARPGQPVAFDELITAVWGDDRPANPKAALRNLVQRLRATDAVVTEPHGYRLVVRRPGPRQLPADLPDFVGRTREIALALASTAPVLAITGPPGVGKTSLAVHLAHRLADAHPDGQLHVNLRAFSESEPVTVEQALSRFLRALGADQIPASPGAQLALYRQLTAELGLLVVIDNATADLITPLLPAGAGSRVIVTSRTDLPDHEQLRLGVFDDAEADELLTNMRVDGAVPDRAELVGWCAHLPLALRIAAAHLTDRHLTDYLADLRGDGRLDALEIEGDAAVRATFELSYLALPERARRLFRLLGQIPGPDFGVEAATALLGEPAAEPLDQLVAANLVQRAQDRHSLHDLLRAYALRLGDATPTRLFEYYLLNADRAGRTLNPELHRLPVPELTGLPEPDLSTMPSALAWLDTERPNIVAAVLAAADQPVAWQLTDAMRAYFLHHSANAVEWQTSARAGLRAARARGDQRAEATMHGSLGLAHWRSGEFTEALPEYTRAVALARDHGDRQSLGSLLTNLGIIHWELGHLAEAVAAMQESLTIERSPNALYNLSSILVDLGPLDLAVSYGEEALRISRSSGLTAGVAYCLQGLASVYLFPGDFDTSERYLTEVAALTTPELGPHFPSRSLETRAFLRLEQGRYADAEADARAAVEHAVASADDTNEADGRITLGMALQRQGRVEEAVIEHEQSLAISRKAGFARGEVQSLAGLATDHRAAGDLALALRHAVEADERAERGQLRVRQVQVVAELVEIRLAMGEFEEAERLRVRALELARVTGRKLWERRLARLRVDQPPAGRPPATQPPANGGSTSS</sequence>